<dbReference type="OrthoDB" id="6555548at2"/>
<dbReference type="EMBL" id="PDDX01000001">
    <property type="protein sequence ID" value="PHI32335.1"/>
    <property type="molecule type" value="Genomic_DNA"/>
</dbReference>
<organism evidence="2 4">
    <name type="scientific">Budvicia aquatica</name>
    <dbReference type="NCBI Taxonomy" id="82979"/>
    <lineage>
        <taxon>Bacteria</taxon>
        <taxon>Pseudomonadati</taxon>
        <taxon>Pseudomonadota</taxon>
        <taxon>Gammaproteobacteria</taxon>
        <taxon>Enterobacterales</taxon>
        <taxon>Budviciaceae</taxon>
        <taxon>Budvicia</taxon>
    </lineage>
</organism>
<evidence type="ECO:0000313" key="3">
    <source>
        <dbReference type="EMBL" id="VFS45301.1"/>
    </source>
</evidence>
<protein>
    <recommendedName>
        <fullName evidence="6">Fimbrial protein</fullName>
    </recommendedName>
</protein>
<dbReference type="AlphaFoldDB" id="A0A2C6DV32"/>
<feature type="signal peptide" evidence="1">
    <location>
        <begin position="1"/>
        <end position="21"/>
    </location>
</feature>
<feature type="chain" id="PRO_5036036666" description="Fimbrial protein" evidence="1">
    <location>
        <begin position="22"/>
        <end position="190"/>
    </location>
</feature>
<dbReference type="Proteomes" id="UP000224974">
    <property type="component" value="Unassembled WGS sequence"/>
</dbReference>
<reference evidence="4" key="2">
    <citation type="submission" date="2017-09" db="EMBL/GenBank/DDBJ databases">
        <title>FDA dAtabase for Regulatory Grade micrObial Sequences (FDA-ARGOS): Supporting development and validation of Infectious Disease Dx tests.</title>
        <authorList>
            <person name="Minogue T."/>
            <person name="Wolcott M."/>
            <person name="Wasieloski L."/>
            <person name="Aguilar W."/>
            <person name="Moore D."/>
            <person name="Tallon L."/>
            <person name="Sadzewicz L."/>
            <person name="Ott S."/>
            <person name="Zhao X."/>
            <person name="Nagaraj S."/>
            <person name="Vavikolanu K."/>
            <person name="Aluvathingal J."/>
            <person name="Nadendla S."/>
            <person name="Sichtig H."/>
        </authorList>
    </citation>
    <scope>NUCLEOTIDE SEQUENCE [LARGE SCALE GENOMIC DNA]</scope>
    <source>
        <strain evidence="4">FDAARGOS_387</strain>
    </source>
</reference>
<name>A0A2C6DV32_9GAMM</name>
<evidence type="ECO:0008006" key="6">
    <source>
        <dbReference type="Google" id="ProtNLM"/>
    </source>
</evidence>
<evidence type="ECO:0000313" key="4">
    <source>
        <dbReference type="Proteomes" id="UP000224974"/>
    </source>
</evidence>
<dbReference type="STRING" id="1111728.GCA_000427805_01417"/>
<evidence type="ECO:0000313" key="2">
    <source>
        <dbReference type="EMBL" id="PHI32335.1"/>
    </source>
</evidence>
<gene>
    <name evidence="2" type="ORF">CRN84_24955</name>
    <name evidence="3" type="ORF">NCTC12282_00173</name>
</gene>
<dbReference type="Proteomes" id="UP000373449">
    <property type="component" value="Unassembled WGS sequence"/>
</dbReference>
<keyword evidence="1" id="KW-0732">Signal</keyword>
<proteinExistence type="predicted"/>
<dbReference type="EMBL" id="CAADJA010000002">
    <property type="protein sequence ID" value="VFS45301.1"/>
    <property type="molecule type" value="Genomic_DNA"/>
</dbReference>
<evidence type="ECO:0000313" key="5">
    <source>
        <dbReference type="Proteomes" id="UP000373449"/>
    </source>
</evidence>
<reference evidence="2" key="1">
    <citation type="submission" date="2017-09" db="EMBL/GenBank/DDBJ databases">
        <title>FDA dAtabase for Regulatory Grade micrObial Sequences (FDA-ARGOS): Supporting development and validation of Infectious Disease Dx tests.</title>
        <authorList>
            <person name="Minogue T."/>
            <person name="Wolcott M."/>
            <person name="Wasieloski L."/>
            <person name="Aguilar W."/>
            <person name="Moore D."/>
            <person name="Tallon L.J."/>
            <person name="Sadzewicz L."/>
            <person name="Ott S."/>
            <person name="Zhao X."/>
            <person name="Nagaraj S."/>
            <person name="Vavikolanu K."/>
            <person name="Aluvathingal J."/>
            <person name="Nadendla S."/>
            <person name="Sichtig H."/>
        </authorList>
    </citation>
    <scope>NUCLEOTIDE SEQUENCE</scope>
    <source>
        <strain evidence="2">FDAARGOS_387</strain>
    </source>
</reference>
<accession>A0A2C6DV32</accession>
<sequence length="190" mass="19932">MKIKQLALVVAGMAFSTAVLATTPANYDTRFNVSAQVPDSVLITDPDGNPVTELDVRLTPNGSGHADSQTSMSADTQNLKSLRLWSNSSSDTAVKLTLDDSNVATGSAFTLNSTSGGQLNRMTYKVSTIEAGAAKKTFTNSGETKNYTLAPVGTHAEKEVAFLFESTAAYNSYTEGAYGGIVYANVTVGP</sequence>
<reference evidence="3 5" key="3">
    <citation type="submission" date="2019-03" db="EMBL/GenBank/DDBJ databases">
        <authorList>
            <consortium name="Pathogen Informatics"/>
        </authorList>
    </citation>
    <scope>NUCLEOTIDE SEQUENCE [LARGE SCALE GENOMIC DNA]</scope>
    <source>
        <strain evidence="3 5">NCTC12282</strain>
    </source>
</reference>
<evidence type="ECO:0000256" key="1">
    <source>
        <dbReference type="SAM" id="SignalP"/>
    </source>
</evidence>
<dbReference type="RefSeq" id="WP_029096388.1">
    <property type="nucleotide sequence ID" value="NZ_BRLG01000054.1"/>
</dbReference>
<keyword evidence="4" id="KW-1185">Reference proteome</keyword>